<name>A0A074MD72_9SPHN</name>
<dbReference type="OrthoDB" id="338237at2"/>
<dbReference type="PATRIC" id="fig|39960.10.peg.1007"/>
<dbReference type="Pfam" id="PF09351">
    <property type="entry name" value="DUF1993"/>
    <property type="match status" value="1"/>
</dbReference>
<dbReference type="SUPFAM" id="SSF109854">
    <property type="entry name" value="DinB/YfiT-like putative metalloenzymes"/>
    <property type="match status" value="1"/>
</dbReference>
<sequence>MPGEQGNLMPLTLHAAFVPTCEQLLGGMRTIIDRAEAHARAEGIEDTDLIGASLAPDMWTLPWHVRACWVHSGYALGLMPTGEFTPDFTAIPESWDAMRAMVDEASATLTGVDENDLERIAEDRVVFVLGGRKLMEGTVSQFLLGFNQTNFQFHAATFYDILRMKGVKLGKMDYMGPMQMTRQDAAGA</sequence>
<dbReference type="InterPro" id="IPR034660">
    <property type="entry name" value="DinB/YfiT-like"/>
</dbReference>
<evidence type="ECO:0000313" key="1">
    <source>
        <dbReference type="EMBL" id="KEO92761.1"/>
    </source>
</evidence>
<accession>A0A074MD72</accession>
<dbReference type="KEGG" id="elq:Ga0102493_111920"/>
<proteinExistence type="predicted"/>
<comment type="caution">
    <text evidence="1">The sequence shown here is derived from an EMBL/GenBank/DDBJ whole genome shotgun (WGS) entry which is preliminary data.</text>
</comment>
<dbReference type="PANTHER" id="PTHR36922">
    <property type="entry name" value="BLL2446 PROTEIN"/>
    <property type="match status" value="1"/>
</dbReference>
<evidence type="ECO:0000313" key="2">
    <source>
        <dbReference type="Proteomes" id="UP000027866"/>
    </source>
</evidence>
<evidence type="ECO:0008006" key="3">
    <source>
        <dbReference type="Google" id="ProtNLM"/>
    </source>
</evidence>
<dbReference type="Gene3D" id="1.20.120.450">
    <property type="entry name" value="dinb family like domain"/>
    <property type="match status" value="1"/>
</dbReference>
<gene>
    <name evidence="1" type="ORF">EH32_13280</name>
</gene>
<dbReference type="AlphaFoldDB" id="A0A074MD72"/>
<dbReference type="InterPro" id="IPR018531">
    <property type="entry name" value="DUF1993"/>
</dbReference>
<reference evidence="1 2" key="1">
    <citation type="submission" date="2014-04" db="EMBL/GenBank/DDBJ databases">
        <title>A comprehensive comparison of genomes of Erythrobacter spp. Strains.</title>
        <authorList>
            <person name="Zheng Q."/>
        </authorList>
    </citation>
    <scope>NUCLEOTIDE SEQUENCE [LARGE SCALE GENOMIC DNA]</scope>
    <source>
        <strain evidence="1 2">DSM 8509</strain>
    </source>
</reference>
<dbReference type="EMBL" id="JMIX01000008">
    <property type="protein sequence ID" value="KEO92761.1"/>
    <property type="molecule type" value="Genomic_DNA"/>
</dbReference>
<dbReference type="Proteomes" id="UP000027866">
    <property type="component" value="Unassembled WGS sequence"/>
</dbReference>
<protein>
    <recommendedName>
        <fullName evidence="3">DUF1993 domain-containing protein</fullName>
    </recommendedName>
</protein>
<organism evidence="1 2">
    <name type="scientific">Erythrobacter litoralis</name>
    <dbReference type="NCBI Taxonomy" id="39960"/>
    <lineage>
        <taxon>Bacteria</taxon>
        <taxon>Pseudomonadati</taxon>
        <taxon>Pseudomonadota</taxon>
        <taxon>Alphaproteobacteria</taxon>
        <taxon>Sphingomonadales</taxon>
        <taxon>Erythrobacteraceae</taxon>
        <taxon>Erythrobacter/Porphyrobacter group</taxon>
        <taxon>Erythrobacter</taxon>
    </lineage>
</organism>
<dbReference type="PANTHER" id="PTHR36922:SF1">
    <property type="entry name" value="DUF1993 DOMAIN-CONTAINING PROTEIN"/>
    <property type="match status" value="1"/>
</dbReference>
<keyword evidence="2" id="KW-1185">Reference proteome</keyword>